<keyword evidence="2 6" id="KW-0732">Signal</keyword>
<evidence type="ECO:0000259" key="7">
    <source>
        <dbReference type="Pfam" id="PF13505"/>
    </source>
</evidence>
<keyword evidence="3" id="KW-0472">Membrane</keyword>
<feature type="signal peptide" evidence="6">
    <location>
        <begin position="1"/>
        <end position="20"/>
    </location>
</feature>
<comment type="subcellular location">
    <subcellularLocation>
        <location evidence="1">Cell outer membrane</location>
    </subcellularLocation>
</comment>
<evidence type="ECO:0000256" key="6">
    <source>
        <dbReference type="SAM" id="SignalP"/>
    </source>
</evidence>
<gene>
    <name evidence="8" type="ORF">SAMN04488498_1434</name>
</gene>
<evidence type="ECO:0000313" key="8">
    <source>
        <dbReference type="EMBL" id="SFL15918.1"/>
    </source>
</evidence>
<dbReference type="OrthoDB" id="9815357at2"/>
<feature type="domain" description="Outer membrane protein beta-barrel" evidence="7">
    <location>
        <begin position="13"/>
        <end position="195"/>
    </location>
</feature>
<evidence type="ECO:0000256" key="1">
    <source>
        <dbReference type="ARBA" id="ARBA00004442"/>
    </source>
</evidence>
<name>A0A1I4FDE3_9HYPH</name>
<dbReference type="Proteomes" id="UP000323300">
    <property type="component" value="Unassembled WGS sequence"/>
</dbReference>
<proteinExistence type="inferred from homology"/>
<organism evidence="8 9">
    <name type="scientific">Neomesorhizobium albiziae</name>
    <dbReference type="NCBI Taxonomy" id="335020"/>
    <lineage>
        <taxon>Bacteria</taxon>
        <taxon>Pseudomonadati</taxon>
        <taxon>Pseudomonadota</taxon>
        <taxon>Alphaproteobacteria</taxon>
        <taxon>Hyphomicrobiales</taxon>
        <taxon>Phyllobacteriaceae</taxon>
        <taxon>Neomesorhizobium</taxon>
    </lineage>
</organism>
<keyword evidence="9" id="KW-1185">Reference proteome</keyword>
<dbReference type="InterPro" id="IPR027385">
    <property type="entry name" value="Beta-barrel_OMP"/>
</dbReference>
<evidence type="ECO:0000256" key="4">
    <source>
        <dbReference type="ARBA" id="ARBA00023237"/>
    </source>
</evidence>
<accession>A0A1I4FDE3</accession>
<dbReference type="EMBL" id="FOSL01000043">
    <property type="protein sequence ID" value="SFL15918.1"/>
    <property type="molecule type" value="Genomic_DNA"/>
</dbReference>
<feature type="chain" id="PRO_5009302735" evidence="6">
    <location>
        <begin position="21"/>
        <end position="195"/>
    </location>
</feature>
<dbReference type="SUPFAM" id="SSF56925">
    <property type="entry name" value="OMPA-like"/>
    <property type="match status" value="1"/>
</dbReference>
<dbReference type="Gene3D" id="2.40.160.20">
    <property type="match status" value="1"/>
</dbReference>
<dbReference type="InterPro" id="IPR051692">
    <property type="entry name" value="OMP-like"/>
</dbReference>
<protein>
    <submittedName>
        <fullName evidence="8">Outer membrane immunogenic protein</fullName>
    </submittedName>
</protein>
<dbReference type="PANTHER" id="PTHR34001:SF3">
    <property type="entry name" value="BLL7405 PROTEIN"/>
    <property type="match status" value="1"/>
</dbReference>
<dbReference type="AlphaFoldDB" id="A0A1I4FDE3"/>
<dbReference type="InterPro" id="IPR011250">
    <property type="entry name" value="OMP/PagP_B-barrel"/>
</dbReference>
<evidence type="ECO:0000256" key="2">
    <source>
        <dbReference type="ARBA" id="ARBA00022729"/>
    </source>
</evidence>
<comment type="similarity">
    <text evidence="5">Belongs to the Omp25/RopB family.</text>
</comment>
<evidence type="ECO:0000256" key="5">
    <source>
        <dbReference type="ARBA" id="ARBA00038306"/>
    </source>
</evidence>
<dbReference type="PANTHER" id="PTHR34001">
    <property type="entry name" value="BLL7405 PROTEIN"/>
    <property type="match status" value="1"/>
</dbReference>
<reference evidence="8 9" key="1">
    <citation type="submission" date="2016-10" db="EMBL/GenBank/DDBJ databases">
        <authorList>
            <person name="Varghese N."/>
            <person name="Submissions S."/>
        </authorList>
    </citation>
    <scope>NUCLEOTIDE SEQUENCE [LARGE SCALE GENOMIC DNA]</scope>
    <source>
        <strain evidence="8 9">DSM 21822</strain>
    </source>
</reference>
<dbReference type="GO" id="GO:0009279">
    <property type="term" value="C:cell outer membrane"/>
    <property type="evidence" value="ECO:0007669"/>
    <property type="project" value="UniProtKB-SubCell"/>
</dbReference>
<dbReference type="RefSeq" id="WP_149764230.1">
    <property type="nucleotide sequence ID" value="NZ_BSPE01000037.1"/>
</dbReference>
<dbReference type="Pfam" id="PF13505">
    <property type="entry name" value="OMP_b-brl"/>
    <property type="match status" value="1"/>
</dbReference>
<evidence type="ECO:0000256" key="3">
    <source>
        <dbReference type="ARBA" id="ARBA00023136"/>
    </source>
</evidence>
<evidence type="ECO:0000313" key="9">
    <source>
        <dbReference type="Proteomes" id="UP000323300"/>
    </source>
</evidence>
<sequence>MRIAVAGLISILVTCGAASAADPAVDIAPDVNPERFGWTGFYVGASAGYAWLKDVDNQFPVPLHDEGDDWVFGAHAGYLHGFGNFVVGAEVEAMRLDINYELLDFIKVNNSVALKARAGYAIDRFLITGHAGGVYATTNVDLKDWGWVAGAGVDYALTDNVTVGGQYSHFGFDDFDGTQIDAKVDVLTARVGVKF</sequence>
<keyword evidence="4" id="KW-0998">Cell outer membrane</keyword>